<evidence type="ECO:0000256" key="2">
    <source>
        <dbReference type="SAM" id="MobiDB-lite"/>
    </source>
</evidence>
<dbReference type="PANTHER" id="PTHR11412:SF166">
    <property type="entry name" value="NTR DOMAIN-CONTAINING PROTEIN"/>
    <property type="match status" value="1"/>
</dbReference>
<dbReference type="PANTHER" id="PTHR11412">
    <property type="entry name" value="MACROGLOBULIN / COMPLEMENT"/>
    <property type="match status" value="1"/>
</dbReference>
<protein>
    <recommendedName>
        <fullName evidence="3">Alpha-macroglobulin-like TED domain-containing protein</fullName>
    </recommendedName>
</protein>
<dbReference type="PROSITE" id="PS00477">
    <property type="entry name" value="ALPHA_2_MACROGLOBULIN"/>
    <property type="match status" value="1"/>
</dbReference>
<feature type="compositionally biased region" description="Polar residues" evidence="2">
    <location>
        <begin position="55"/>
        <end position="66"/>
    </location>
</feature>
<evidence type="ECO:0000259" key="3">
    <source>
        <dbReference type="Pfam" id="PF07678"/>
    </source>
</evidence>
<dbReference type="SUPFAM" id="SSF48239">
    <property type="entry name" value="Terpenoid cyclases/Protein prenyltransferases"/>
    <property type="match status" value="1"/>
</dbReference>
<dbReference type="InterPro" id="IPR008930">
    <property type="entry name" value="Terpenoid_cyclase/PrenylTrfase"/>
</dbReference>
<dbReference type="InterPro" id="IPR011626">
    <property type="entry name" value="Alpha-macroglobulin_TED"/>
</dbReference>
<dbReference type="InterPro" id="IPR019742">
    <property type="entry name" value="MacrogloblnA2_CS"/>
</dbReference>
<organism evidence="4 5">
    <name type="scientific">Dreissena polymorpha</name>
    <name type="common">Zebra mussel</name>
    <name type="synonym">Mytilus polymorpha</name>
    <dbReference type="NCBI Taxonomy" id="45954"/>
    <lineage>
        <taxon>Eukaryota</taxon>
        <taxon>Metazoa</taxon>
        <taxon>Spiralia</taxon>
        <taxon>Lophotrochozoa</taxon>
        <taxon>Mollusca</taxon>
        <taxon>Bivalvia</taxon>
        <taxon>Autobranchia</taxon>
        <taxon>Heteroconchia</taxon>
        <taxon>Euheterodonta</taxon>
        <taxon>Imparidentia</taxon>
        <taxon>Neoheterodontei</taxon>
        <taxon>Myida</taxon>
        <taxon>Dreissenoidea</taxon>
        <taxon>Dreissenidae</taxon>
        <taxon>Dreissena</taxon>
    </lineage>
</organism>
<reference evidence="4" key="2">
    <citation type="submission" date="2020-11" db="EMBL/GenBank/DDBJ databases">
        <authorList>
            <person name="McCartney M.A."/>
            <person name="Auch B."/>
            <person name="Kono T."/>
            <person name="Mallez S."/>
            <person name="Becker A."/>
            <person name="Gohl D.M."/>
            <person name="Silverstein K.A.T."/>
            <person name="Koren S."/>
            <person name="Bechman K.B."/>
            <person name="Herman A."/>
            <person name="Abrahante J.E."/>
            <person name="Garbe J."/>
        </authorList>
    </citation>
    <scope>NUCLEOTIDE SEQUENCE</scope>
    <source>
        <strain evidence="4">Duluth1</strain>
        <tissue evidence="4">Whole animal</tissue>
    </source>
</reference>
<dbReference type="Pfam" id="PF07678">
    <property type="entry name" value="TED_complement"/>
    <property type="match status" value="1"/>
</dbReference>
<accession>A0A9D4NPQ9</accession>
<proteinExistence type="predicted"/>
<dbReference type="Proteomes" id="UP000828390">
    <property type="component" value="Unassembled WGS sequence"/>
</dbReference>
<feature type="region of interest" description="Disordered" evidence="2">
    <location>
        <begin position="46"/>
        <end position="66"/>
    </location>
</feature>
<feature type="domain" description="Alpha-macroglobulin-like TED" evidence="3">
    <location>
        <begin position="1"/>
        <end position="66"/>
    </location>
</feature>
<sequence length="66" mass="7406">MGEPINCVLEGVDKMFHEPIGCGEQNMIRTAPIVYGMYFLKQTGTMEAKHEDSGTTKMRNGITRQL</sequence>
<evidence type="ECO:0000256" key="1">
    <source>
        <dbReference type="ARBA" id="ARBA00023157"/>
    </source>
</evidence>
<dbReference type="GO" id="GO:0005615">
    <property type="term" value="C:extracellular space"/>
    <property type="evidence" value="ECO:0007669"/>
    <property type="project" value="InterPro"/>
</dbReference>
<keyword evidence="1" id="KW-1015">Disulfide bond</keyword>
<dbReference type="InterPro" id="IPR047565">
    <property type="entry name" value="Alpha-macroglob_thiol-ester_cl"/>
</dbReference>
<dbReference type="InterPro" id="IPR050473">
    <property type="entry name" value="A2M/Complement_sys"/>
</dbReference>
<evidence type="ECO:0000313" key="5">
    <source>
        <dbReference type="Proteomes" id="UP000828390"/>
    </source>
</evidence>
<keyword evidence="5" id="KW-1185">Reference proteome</keyword>
<comment type="caution">
    <text evidence="4">The sequence shown here is derived from an EMBL/GenBank/DDBJ whole genome shotgun (WGS) entry which is preliminary data.</text>
</comment>
<dbReference type="Gene3D" id="1.50.10.20">
    <property type="match status" value="1"/>
</dbReference>
<dbReference type="EMBL" id="JAIWYP010000001">
    <property type="protein sequence ID" value="KAH3898480.1"/>
    <property type="molecule type" value="Genomic_DNA"/>
</dbReference>
<evidence type="ECO:0000313" key="4">
    <source>
        <dbReference type="EMBL" id="KAH3898480.1"/>
    </source>
</evidence>
<reference evidence="4" key="1">
    <citation type="journal article" date="2019" name="bioRxiv">
        <title>The Genome of the Zebra Mussel, Dreissena polymorpha: A Resource for Invasive Species Research.</title>
        <authorList>
            <person name="McCartney M.A."/>
            <person name="Auch B."/>
            <person name="Kono T."/>
            <person name="Mallez S."/>
            <person name="Zhang Y."/>
            <person name="Obille A."/>
            <person name="Becker A."/>
            <person name="Abrahante J.E."/>
            <person name="Garbe J."/>
            <person name="Badalamenti J.P."/>
            <person name="Herman A."/>
            <person name="Mangelson H."/>
            <person name="Liachko I."/>
            <person name="Sullivan S."/>
            <person name="Sone E.D."/>
            <person name="Koren S."/>
            <person name="Silverstein K.A.T."/>
            <person name="Beckman K.B."/>
            <person name="Gohl D.M."/>
        </authorList>
    </citation>
    <scope>NUCLEOTIDE SEQUENCE</scope>
    <source>
        <strain evidence="4">Duluth1</strain>
        <tissue evidence="4">Whole animal</tissue>
    </source>
</reference>
<dbReference type="SMART" id="SM01419">
    <property type="entry name" value="Thiol-ester_cl"/>
    <property type="match status" value="1"/>
</dbReference>
<name>A0A9D4NPQ9_DREPO</name>
<gene>
    <name evidence="4" type="ORF">DPMN_022713</name>
</gene>
<dbReference type="AlphaFoldDB" id="A0A9D4NPQ9"/>